<dbReference type="EMBL" id="JAHQCR010000061">
    <property type="protein sequence ID" value="MBU9722787.1"/>
    <property type="molecule type" value="Genomic_DNA"/>
</dbReference>
<protein>
    <recommendedName>
        <fullName evidence="4">ATP synthase protein I</fullName>
    </recommendedName>
</protein>
<gene>
    <name evidence="2" type="ORF">KS407_15330</name>
</gene>
<keyword evidence="1" id="KW-1133">Transmembrane helix</keyword>
<proteinExistence type="predicted"/>
<evidence type="ECO:0000313" key="3">
    <source>
        <dbReference type="Proteomes" id="UP000790580"/>
    </source>
</evidence>
<keyword evidence="1" id="KW-0812">Transmembrane</keyword>
<dbReference type="RefSeq" id="WP_088074201.1">
    <property type="nucleotide sequence ID" value="NZ_JAHQCR010000061.1"/>
</dbReference>
<evidence type="ECO:0000313" key="2">
    <source>
        <dbReference type="EMBL" id="MBU9722787.1"/>
    </source>
</evidence>
<sequence length="86" mass="9546">MFKKIEDERLKLENLKNIRIIAIVQTLLLTGLWVYEAFIQGQGTSGTPLTFILLITGILSGLLSMRVSIANENKPPKAKSILIPIP</sequence>
<organism evidence="2 3">
    <name type="scientific">Evansella alkalicola</name>
    <dbReference type="NCBI Taxonomy" id="745819"/>
    <lineage>
        <taxon>Bacteria</taxon>
        <taxon>Bacillati</taxon>
        <taxon>Bacillota</taxon>
        <taxon>Bacilli</taxon>
        <taxon>Bacillales</taxon>
        <taxon>Bacillaceae</taxon>
        <taxon>Evansella</taxon>
    </lineage>
</organism>
<reference evidence="2 3" key="1">
    <citation type="submission" date="2021-06" db="EMBL/GenBank/DDBJ databases">
        <title>Bacillus sp. RD4P76, an endophyte from a halophyte.</title>
        <authorList>
            <person name="Sun J.-Q."/>
        </authorList>
    </citation>
    <scope>NUCLEOTIDE SEQUENCE [LARGE SCALE GENOMIC DNA]</scope>
    <source>
        <strain evidence="2 3">JCM 17098</strain>
    </source>
</reference>
<keyword evidence="3" id="KW-1185">Reference proteome</keyword>
<evidence type="ECO:0008006" key="4">
    <source>
        <dbReference type="Google" id="ProtNLM"/>
    </source>
</evidence>
<feature type="transmembrane region" description="Helical" evidence="1">
    <location>
        <begin position="51"/>
        <end position="69"/>
    </location>
</feature>
<dbReference type="Proteomes" id="UP000790580">
    <property type="component" value="Unassembled WGS sequence"/>
</dbReference>
<comment type="caution">
    <text evidence="2">The sequence shown here is derived from an EMBL/GenBank/DDBJ whole genome shotgun (WGS) entry which is preliminary data.</text>
</comment>
<evidence type="ECO:0000256" key="1">
    <source>
        <dbReference type="SAM" id="Phobius"/>
    </source>
</evidence>
<keyword evidence="1" id="KW-0472">Membrane</keyword>
<accession>A0ABS6JZZ5</accession>
<feature type="transmembrane region" description="Helical" evidence="1">
    <location>
        <begin position="20"/>
        <end position="39"/>
    </location>
</feature>
<name>A0ABS6JZZ5_9BACI</name>